<comment type="caution">
    <text evidence="2">The sequence shown here is derived from an EMBL/GenBank/DDBJ whole genome shotgun (WGS) entry which is preliminary data.</text>
</comment>
<dbReference type="PROSITE" id="PS50106">
    <property type="entry name" value="PDZ"/>
    <property type="match status" value="1"/>
</dbReference>
<protein>
    <recommendedName>
        <fullName evidence="1">PDZ domain-containing protein</fullName>
    </recommendedName>
</protein>
<dbReference type="InterPro" id="IPR001478">
    <property type="entry name" value="PDZ"/>
</dbReference>
<dbReference type="Gene3D" id="2.30.42.10">
    <property type="match status" value="1"/>
</dbReference>
<dbReference type="PANTHER" id="PTHR11324">
    <property type="entry name" value="IL16-RELATED"/>
    <property type="match status" value="1"/>
</dbReference>
<dbReference type="SUPFAM" id="SSF50156">
    <property type="entry name" value="PDZ domain-like"/>
    <property type="match status" value="1"/>
</dbReference>
<gene>
    <name evidence="2" type="ORF">PYX00_000804</name>
</gene>
<organism evidence="2">
    <name type="scientific">Menopon gallinae</name>
    <name type="common">poultry shaft louse</name>
    <dbReference type="NCBI Taxonomy" id="328185"/>
    <lineage>
        <taxon>Eukaryota</taxon>
        <taxon>Metazoa</taxon>
        <taxon>Ecdysozoa</taxon>
        <taxon>Arthropoda</taxon>
        <taxon>Hexapoda</taxon>
        <taxon>Insecta</taxon>
        <taxon>Pterygota</taxon>
        <taxon>Neoptera</taxon>
        <taxon>Paraneoptera</taxon>
        <taxon>Psocodea</taxon>
        <taxon>Troctomorpha</taxon>
        <taxon>Phthiraptera</taxon>
        <taxon>Amblycera</taxon>
        <taxon>Menoponidae</taxon>
        <taxon>Menopon</taxon>
    </lineage>
</organism>
<dbReference type="AlphaFoldDB" id="A0AAW2IB83"/>
<sequence>MLHCRTVSLEKGADGLGFSIVGGHGSPQGNLPIYIKTVFGNCAAASGDRVKCGDRILAVNGISLDGLKHEDVVDVLKKCSGTVRLTILS</sequence>
<reference evidence="2" key="1">
    <citation type="journal article" date="2024" name="Gigascience">
        <title>Chromosome-level genome of the poultry shaft louse Menopon gallinae provides insight into the host-switching and adaptive evolution of parasitic lice.</title>
        <authorList>
            <person name="Xu Y."/>
            <person name="Ma L."/>
            <person name="Liu S."/>
            <person name="Liang Y."/>
            <person name="Liu Q."/>
            <person name="He Z."/>
            <person name="Tian L."/>
            <person name="Duan Y."/>
            <person name="Cai W."/>
            <person name="Li H."/>
            <person name="Song F."/>
        </authorList>
    </citation>
    <scope>NUCLEOTIDE SEQUENCE</scope>
    <source>
        <strain evidence="2">Cailab_2023a</strain>
    </source>
</reference>
<dbReference type="InterPro" id="IPR036034">
    <property type="entry name" value="PDZ_sf"/>
</dbReference>
<dbReference type="EMBL" id="JARGDH010000001">
    <property type="protein sequence ID" value="KAL0279196.1"/>
    <property type="molecule type" value="Genomic_DNA"/>
</dbReference>
<name>A0AAW2IB83_9NEOP</name>
<dbReference type="Pfam" id="PF00595">
    <property type="entry name" value="PDZ"/>
    <property type="match status" value="1"/>
</dbReference>
<proteinExistence type="predicted"/>
<accession>A0AAW2IB83</accession>
<dbReference type="PANTHER" id="PTHR11324:SF16">
    <property type="entry name" value="PDZ DOMAIN-CONTAINING PROTEIN 2"/>
    <property type="match status" value="1"/>
</dbReference>
<feature type="domain" description="PDZ" evidence="1">
    <location>
        <begin position="6"/>
        <end position="89"/>
    </location>
</feature>
<evidence type="ECO:0000259" key="1">
    <source>
        <dbReference type="PROSITE" id="PS50106"/>
    </source>
</evidence>
<dbReference type="SMART" id="SM00228">
    <property type="entry name" value="PDZ"/>
    <property type="match status" value="1"/>
</dbReference>
<evidence type="ECO:0000313" key="2">
    <source>
        <dbReference type="EMBL" id="KAL0279196.1"/>
    </source>
</evidence>